<proteinExistence type="predicted"/>
<feature type="region of interest" description="Disordered" evidence="1">
    <location>
        <begin position="107"/>
        <end position="149"/>
    </location>
</feature>
<feature type="compositionally biased region" description="Polar residues" evidence="1">
    <location>
        <begin position="107"/>
        <end position="118"/>
    </location>
</feature>
<dbReference type="AlphaFoldDB" id="A0A250VV41"/>
<dbReference type="EMBL" id="BDQI01000042">
    <property type="protein sequence ID" value="GAX57892.1"/>
    <property type="molecule type" value="Genomic_DNA"/>
</dbReference>
<feature type="compositionally biased region" description="Low complexity" evidence="1">
    <location>
        <begin position="138"/>
        <end position="149"/>
    </location>
</feature>
<name>A0A250VV41_STROL</name>
<evidence type="ECO:0000313" key="2">
    <source>
        <dbReference type="EMBL" id="GAX57892.1"/>
    </source>
</evidence>
<evidence type="ECO:0000256" key="1">
    <source>
        <dbReference type="SAM" id="MobiDB-lite"/>
    </source>
</evidence>
<comment type="caution">
    <text evidence="2">The sequence shown here is derived from an EMBL/GenBank/DDBJ whole genome shotgun (WGS) entry which is preliminary data.</text>
</comment>
<organism evidence="2 3">
    <name type="scientific">Streptomyces olivochromogenes</name>
    <dbReference type="NCBI Taxonomy" id="1963"/>
    <lineage>
        <taxon>Bacteria</taxon>
        <taxon>Bacillati</taxon>
        <taxon>Actinomycetota</taxon>
        <taxon>Actinomycetes</taxon>
        <taxon>Kitasatosporales</taxon>
        <taxon>Streptomycetaceae</taxon>
        <taxon>Streptomyces</taxon>
    </lineage>
</organism>
<dbReference type="RefSeq" id="WP_067384591.1">
    <property type="nucleotide sequence ID" value="NZ_BDQI01000042.1"/>
</dbReference>
<reference evidence="3" key="1">
    <citation type="submission" date="2017-05" db="EMBL/GenBank/DDBJ databases">
        <title>Streptomyces olivochromogenes NBRC 3561 whole genome shotgun sequence.</title>
        <authorList>
            <person name="Dohra H."/>
            <person name="Kodani S."/>
        </authorList>
    </citation>
    <scope>NUCLEOTIDE SEQUENCE [LARGE SCALE GENOMIC DNA]</scope>
    <source>
        <strain evidence="3">NBRC 3561</strain>
    </source>
</reference>
<evidence type="ECO:0000313" key="3">
    <source>
        <dbReference type="Proteomes" id="UP000217446"/>
    </source>
</evidence>
<gene>
    <name evidence="2" type="ORF">SO3561_09463</name>
</gene>
<dbReference type="Proteomes" id="UP000217446">
    <property type="component" value="Unassembled WGS sequence"/>
</dbReference>
<keyword evidence="3" id="KW-1185">Reference proteome</keyword>
<protein>
    <submittedName>
        <fullName evidence="2">Uncharacterized protein</fullName>
    </submittedName>
</protein>
<sequence>MDPISVGLLAALAGGAGGEAGRQVWAGLSALVRRPFQRVEYGAQTPAVSSGEAEVAALGQAPADPARAQALSTALAVRAAVDSDFHASLQEWYGQAKLVRTGDGDVNNTISGGTQNGPVLQGRDFSRISFTTPPPPSSSLGDGTPPTRG</sequence>
<accession>A0A250VV41</accession>